<evidence type="ECO:0000256" key="6">
    <source>
        <dbReference type="ARBA" id="ARBA00023016"/>
    </source>
</evidence>
<evidence type="ECO:0000259" key="10">
    <source>
        <dbReference type="SMART" id="SM00387"/>
    </source>
</evidence>
<comment type="subunit">
    <text evidence="8">Homodimer.</text>
</comment>
<evidence type="ECO:0000256" key="1">
    <source>
        <dbReference type="ARBA" id="ARBA00004496"/>
    </source>
</evidence>
<feature type="binding site" evidence="9">
    <location>
        <begin position="103"/>
        <end position="104"/>
    </location>
    <ligand>
        <name>ATP</name>
        <dbReference type="ChEBI" id="CHEBI:30616"/>
    </ligand>
</feature>
<dbReference type="SUPFAM" id="SSF110942">
    <property type="entry name" value="HSP90 C-terminal domain"/>
    <property type="match status" value="1"/>
</dbReference>
<name>A0A845UZJ8_9GAMM</name>
<keyword evidence="4 8" id="KW-0547">Nucleotide-binding</keyword>
<evidence type="ECO:0000256" key="3">
    <source>
        <dbReference type="ARBA" id="ARBA00022490"/>
    </source>
</evidence>
<feature type="region of interest" description="C" evidence="8">
    <location>
        <begin position="556"/>
        <end position="642"/>
    </location>
</feature>
<dbReference type="InterPro" id="IPR037196">
    <property type="entry name" value="HSP90_C"/>
</dbReference>
<feature type="binding site" evidence="9">
    <location>
        <position position="37"/>
    </location>
    <ligand>
        <name>ATP</name>
        <dbReference type="ChEBI" id="CHEBI:30616"/>
    </ligand>
</feature>
<feature type="binding site" evidence="9">
    <location>
        <position position="347"/>
    </location>
    <ligand>
        <name>ATP</name>
        <dbReference type="ChEBI" id="CHEBI:30616"/>
    </ligand>
</feature>
<keyword evidence="6 8" id="KW-0346">Stress response</keyword>
<dbReference type="GO" id="GO:0051082">
    <property type="term" value="F:unfolded protein binding"/>
    <property type="evidence" value="ECO:0007669"/>
    <property type="project" value="UniProtKB-UniRule"/>
</dbReference>
<dbReference type="PIRSF" id="PIRSF002583">
    <property type="entry name" value="Hsp90"/>
    <property type="match status" value="1"/>
</dbReference>
<keyword evidence="5 8" id="KW-0067">ATP-binding</keyword>
<dbReference type="Gene3D" id="3.40.50.11260">
    <property type="match status" value="1"/>
</dbReference>
<dbReference type="GO" id="GO:0016887">
    <property type="term" value="F:ATP hydrolysis activity"/>
    <property type="evidence" value="ECO:0007669"/>
    <property type="project" value="InterPro"/>
</dbReference>
<comment type="similarity">
    <text evidence="2 8">Belongs to the heat shock protein 90 family.</text>
</comment>
<dbReference type="InterPro" id="IPR020575">
    <property type="entry name" value="Hsp90_N"/>
</dbReference>
<dbReference type="EMBL" id="JAAGSC010000031">
    <property type="protein sequence ID" value="NDY94486.1"/>
    <property type="molecule type" value="Genomic_DNA"/>
</dbReference>
<dbReference type="Gene3D" id="3.30.565.10">
    <property type="entry name" value="Histidine kinase-like ATPase, C-terminal domain"/>
    <property type="match status" value="1"/>
</dbReference>
<keyword evidence="7 8" id="KW-0143">Chaperone</keyword>
<dbReference type="PANTHER" id="PTHR11528">
    <property type="entry name" value="HEAT SHOCK PROTEIN 90 FAMILY MEMBER"/>
    <property type="match status" value="1"/>
</dbReference>
<keyword evidence="3 8" id="KW-0963">Cytoplasm</keyword>
<accession>A0A845UZJ8</accession>
<comment type="subcellular location">
    <subcellularLocation>
        <location evidence="1 8">Cytoplasm</location>
    </subcellularLocation>
</comment>
<evidence type="ECO:0000256" key="2">
    <source>
        <dbReference type="ARBA" id="ARBA00008239"/>
    </source>
</evidence>
<evidence type="ECO:0000313" key="12">
    <source>
        <dbReference type="Proteomes" id="UP000484885"/>
    </source>
</evidence>
<dbReference type="GO" id="GO:0005524">
    <property type="term" value="F:ATP binding"/>
    <property type="evidence" value="ECO:0007669"/>
    <property type="project" value="UniProtKB-UniRule"/>
</dbReference>
<dbReference type="Pfam" id="PF00183">
    <property type="entry name" value="HSP90"/>
    <property type="match status" value="1"/>
</dbReference>
<dbReference type="SUPFAM" id="SSF54211">
    <property type="entry name" value="Ribosomal protein S5 domain 2-like"/>
    <property type="match status" value="1"/>
</dbReference>
<protein>
    <recommendedName>
        <fullName evidence="8">Chaperone protein HtpG</fullName>
    </recommendedName>
    <alternativeName>
        <fullName evidence="8">Heat shock protein HtpG</fullName>
    </alternativeName>
    <alternativeName>
        <fullName evidence="8">High temperature protein G</fullName>
    </alternativeName>
</protein>
<dbReference type="CDD" id="cd16927">
    <property type="entry name" value="HATPase_Hsp90-like"/>
    <property type="match status" value="1"/>
</dbReference>
<dbReference type="InterPro" id="IPR019805">
    <property type="entry name" value="Heat_shock_protein_90_CS"/>
</dbReference>
<gene>
    <name evidence="8 11" type="primary">htpG</name>
    <name evidence="11" type="ORF">G3I74_01910</name>
</gene>
<reference evidence="11 12" key="1">
    <citation type="submission" date="2020-02" db="EMBL/GenBank/DDBJ databases">
        <authorList>
            <person name="Zhang X.-Y."/>
        </authorList>
    </citation>
    <scope>NUCLEOTIDE SEQUENCE [LARGE SCALE GENOMIC DNA]</scope>
    <source>
        <strain evidence="11 12">C33</strain>
    </source>
</reference>
<dbReference type="PRINTS" id="PR00775">
    <property type="entry name" value="HEATSHOCK90"/>
</dbReference>
<evidence type="ECO:0000256" key="4">
    <source>
        <dbReference type="ARBA" id="ARBA00022741"/>
    </source>
</evidence>
<dbReference type="RefSeq" id="WP_164209749.1">
    <property type="nucleotide sequence ID" value="NZ_JAAGSC010000031.1"/>
</dbReference>
<dbReference type="NCBIfam" id="NF003555">
    <property type="entry name" value="PRK05218.1"/>
    <property type="match status" value="1"/>
</dbReference>
<organism evidence="11 12">
    <name type="scientific">Wenzhouxiangella limi</name>
    <dbReference type="NCBI Taxonomy" id="2707351"/>
    <lineage>
        <taxon>Bacteria</taxon>
        <taxon>Pseudomonadati</taxon>
        <taxon>Pseudomonadota</taxon>
        <taxon>Gammaproteobacteria</taxon>
        <taxon>Chromatiales</taxon>
        <taxon>Wenzhouxiangellaceae</taxon>
        <taxon>Wenzhouxiangella</taxon>
    </lineage>
</organism>
<keyword evidence="12" id="KW-1185">Reference proteome</keyword>
<evidence type="ECO:0000256" key="5">
    <source>
        <dbReference type="ARBA" id="ARBA00022840"/>
    </source>
</evidence>
<feature type="binding site" evidence="9">
    <location>
        <position position="88"/>
    </location>
    <ligand>
        <name>ATP</name>
        <dbReference type="ChEBI" id="CHEBI:30616"/>
    </ligand>
</feature>
<evidence type="ECO:0000256" key="9">
    <source>
        <dbReference type="PIRSR" id="PIRSR002583-1"/>
    </source>
</evidence>
<dbReference type="HAMAP" id="MF_00505">
    <property type="entry name" value="HSP90"/>
    <property type="match status" value="1"/>
</dbReference>
<dbReference type="GO" id="GO:0005737">
    <property type="term" value="C:cytoplasm"/>
    <property type="evidence" value="ECO:0007669"/>
    <property type="project" value="UniProtKB-SubCell"/>
</dbReference>
<feature type="binding site" evidence="9">
    <location>
        <begin position="125"/>
        <end position="130"/>
    </location>
    <ligand>
        <name>ATP</name>
        <dbReference type="ChEBI" id="CHEBI:30616"/>
    </ligand>
</feature>
<dbReference type="Gene3D" id="1.20.120.790">
    <property type="entry name" value="Heat shock protein 90, C-terminal domain"/>
    <property type="match status" value="1"/>
</dbReference>
<dbReference type="InterPro" id="IPR003594">
    <property type="entry name" value="HATPase_dom"/>
</dbReference>
<dbReference type="SUPFAM" id="SSF55874">
    <property type="entry name" value="ATPase domain of HSP90 chaperone/DNA topoisomerase II/histidine kinase"/>
    <property type="match status" value="1"/>
</dbReference>
<dbReference type="SMART" id="SM00387">
    <property type="entry name" value="HATPase_c"/>
    <property type="match status" value="1"/>
</dbReference>
<dbReference type="Gene3D" id="3.30.230.80">
    <property type="match status" value="1"/>
</dbReference>
<evidence type="ECO:0000256" key="8">
    <source>
        <dbReference type="HAMAP-Rule" id="MF_00505"/>
    </source>
</evidence>
<feature type="domain" description="Histidine kinase/HSP90-like ATPase" evidence="10">
    <location>
        <begin position="30"/>
        <end position="187"/>
    </location>
</feature>
<dbReference type="GO" id="GO:0140662">
    <property type="term" value="F:ATP-dependent protein folding chaperone"/>
    <property type="evidence" value="ECO:0007669"/>
    <property type="project" value="InterPro"/>
</dbReference>
<dbReference type="AlphaFoldDB" id="A0A845UZJ8"/>
<dbReference type="InterPro" id="IPR001404">
    <property type="entry name" value="Hsp90_fam"/>
</dbReference>
<dbReference type="InterPro" id="IPR036890">
    <property type="entry name" value="HATPase_C_sf"/>
</dbReference>
<dbReference type="Pfam" id="PF13589">
    <property type="entry name" value="HATPase_c_3"/>
    <property type="match status" value="1"/>
</dbReference>
<dbReference type="PROSITE" id="PS00298">
    <property type="entry name" value="HSP90"/>
    <property type="match status" value="1"/>
</dbReference>
<feature type="binding site" evidence="9">
    <location>
        <position position="177"/>
    </location>
    <ligand>
        <name>ATP</name>
        <dbReference type="ChEBI" id="CHEBI:30616"/>
    </ligand>
</feature>
<evidence type="ECO:0000313" key="11">
    <source>
        <dbReference type="EMBL" id="NDY94486.1"/>
    </source>
</evidence>
<dbReference type="Proteomes" id="UP000484885">
    <property type="component" value="Unassembled WGS sequence"/>
</dbReference>
<comment type="caution">
    <text evidence="8">Lacks conserved residue(s) required for the propagation of feature annotation.</text>
</comment>
<feature type="binding site" evidence="9">
    <location>
        <position position="41"/>
    </location>
    <ligand>
        <name>ATP</name>
        <dbReference type="ChEBI" id="CHEBI:30616"/>
    </ligand>
</feature>
<evidence type="ECO:0000256" key="7">
    <source>
        <dbReference type="ARBA" id="ARBA00023186"/>
    </source>
</evidence>
<feature type="binding site" evidence="9">
    <location>
        <position position="83"/>
    </location>
    <ligand>
        <name>ATP</name>
        <dbReference type="ChEBI" id="CHEBI:30616"/>
    </ligand>
</feature>
<sequence>MTDAPAIETRTFDTEVHQLLKLMINALYSNREIFLRELISNASDASDKLRFEALTNDALKGLDHDLAIDIAFDAEAGVLTLRDRGIGMNRDEVIENLGTIARSGTRRFLESLSGDQQKDARLIGQFGVGFYAAFIVAEKVTVETRRADEPADAGVRWTSSGDGEYQIETIDRPEQGTTITLQLREEHRDLLTEWQLRRIIKHYSNHIAFPIRLHKPAEEKDGEEAKADKDSAETELVNASQALWTRQKSELSETDYTEFYTSLTGDPETPLSWAHHHVEGSQRYSLLLYLPSSAPFDMLINRDEREGIKLYIQRVFIMDAAEQVVPRYLRFMRGVIDSADLPLNISREMLQDSPLLKKIRATVVKRSLNLIEKLAEQGGEPWQKFLAAFGSVLKEGVIEDFEQRERIAGLLRFPTTATEGDQDLAGLDDYIGRMNEDQEHIWYLTADSLKVARNSPHLEAFRKHNVEVLLLTDRIDEWLVSHLHEYKGKSLKSAARGKLELGEKTEPDEEARKLAGRIKKALGERIGNVQPSERLTESPACVVADEHGLSPVMARMMRQAGQEVPEVTPNLEINPHHPLLSLMADQHDENRFDELASLLLDQALLAEGGELADPAAYVRRVNQLLVEALGGSDSADSVKAAS</sequence>
<comment type="caution">
    <text evidence="11">The sequence shown here is derived from an EMBL/GenBank/DDBJ whole genome shotgun (WGS) entry which is preliminary data.</text>
</comment>
<dbReference type="InterPro" id="IPR020568">
    <property type="entry name" value="Ribosomal_Su5_D2-typ_SF"/>
</dbReference>
<dbReference type="FunFam" id="3.30.565.10:FF:000009">
    <property type="entry name" value="Molecular chaperone HtpG"/>
    <property type="match status" value="1"/>
</dbReference>
<feature type="region of interest" description="A; substrate-binding" evidence="8">
    <location>
        <begin position="1"/>
        <end position="347"/>
    </location>
</feature>
<comment type="function">
    <text evidence="8">Molecular chaperone. Has ATPase activity.</text>
</comment>
<feature type="binding site" evidence="9">
    <location>
        <position position="96"/>
    </location>
    <ligand>
        <name>ATP</name>
        <dbReference type="ChEBI" id="CHEBI:30616"/>
    </ligand>
</feature>
<proteinExistence type="inferred from homology"/>